<reference evidence="3 4" key="1">
    <citation type="submission" date="2023-07" db="EMBL/GenBank/DDBJ databases">
        <title>Genomic Encyclopedia of Type Strains, Phase IV (KMG-IV): sequencing the most valuable type-strain genomes for metagenomic binning, comparative biology and taxonomic classification.</title>
        <authorList>
            <person name="Goeker M."/>
        </authorList>
    </citation>
    <scope>NUCLEOTIDE SEQUENCE [LARGE SCALE GENOMIC DNA]</scope>
    <source>
        <strain evidence="3 4">DSM 23494</strain>
    </source>
</reference>
<name>A0ABU0AGG9_9BACI</name>
<evidence type="ECO:0000313" key="4">
    <source>
        <dbReference type="Proteomes" id="UP001238088"/>
    </source>
</evidence>
<dbReference type="Proteomes" id="UP001238088">
    <property type="component" value="Unassembled WGS sequence"/>
</dbReference>
<proteinExistence type="inferred from homology"/>
<gene>
    <name evidence="3" type="ORF">J2S17_002230</name>
</gene>
<comment type="caution">
    <text evidence="3">The sequence shown here is derived from an EMBL/GenBank/DDBJ whole genome shotgun (WGS) entry which is preliminary data.</text>
</comment>
<dbReference type="SUPFAM" id="SSF109854">
    <property type="entry name" value="DinB/YfiT-like putative metalloenzymes"/>
    <property type="match status" value="1"/>
</dbReference>
<dbReference type="Gene3D" id="1.20.120.450">
    <property type="entry name" value="dinb family like domain"/>
    <property type="match status" value="1"/>
</dbReference>
<keyword evidence="4" id="KW-1185">Reference proteome</keyword>
<accession>A0ABU0AGG9</accession>
<protein>
    <submittedName>
        <fullName evidence="3">Damage-inducible protein DinB</fullName>
    </submittedName>
</protein>
<dbReference type="InterPro" id="IPR034660">
    <property type="entry name" value="DinB/YfiT-like"/>
</dbReference>
<dbReference type="InterPro" id="IPR007837">
    <property type="entry name" value="DinB"/>
</dbReference>
<sequence length="154" mass="17574">MTETNQLVNYFLSHRKVTNELIHKISEKHYDYKPTETSMATDKLVIHMLNTFYGFAKTIKTGNPALIFKPAENIPEDLYDAATMLTEITAELLSEVTAEDLARSLDLSKIFGSEITGQQLFQMGMDHEINHKGQLFVYVREMGHIELPMYVSQG</sequence>
<evidence type="ECO:0000256" key="1">
    <source>
        <dbReference type="ARBA" id="ARBA00008635"/>
    </source>
</evidence>
<keyword evidence="2" id="KW-0479">Metal-binding</keyword>
<dbReference type="RefSeq" id="WP_307474720.1">
    <property type="nucleotide sequence ID" value="NZ_JAUSUB010000008.1"/>
</dbReference>
<evidence type="ECO:0000256" key="2">
    <source>
        <dbReference type="ARBA" id="ARBA00022723"/>
    </source>
</evidence>
<comment type="similarity">
    <text evidence="1">Belongs to the DinB family.</text>
</comment>
<dbReference type="EMBL" id="JAUSUB010000008">
    <property type="protein sequence ID" value="MDQ0270355.1"/>
    <property type="molecule type" value="Genomic_DNA"/>
</dbReference>
<evidence type="ECO:0000313" key="3">
    <source>
        <dbReference type="EMBL" id="MDQ0270355.1"/>
    </source>
</evidence>
<dbReference type="Pfam" id="PF05163">
    <property type="entry name" value="DinB"/>
    <property type="match status" value="1"/>
</dbReference>
<organism evidence="3 4">
    <name type="scientific">Cytobacillus purgationiresistens</name>
    <dbReference type="NCBI Taxonomy" id="863449"/>
    <lineage>
        <taxon>Bacteria</taxon>
        <taxon>Bacillati</taxon>
        <taxon>Bacillota</taxon>
        <taxon>Bacilli</taxon>
        <taxon>Bacillales</taxon>
        <taxon>Bacillaceae</taxon>
        <taxon>Cytobacillus</taxon>
    </lineage>
</organism>